<evidence type="ECO:0000313" key="9">
    <source>
        <dbReference type="EMBL" id="MBB5694596.1"/>
    </source>
</evidence>
<dbReference type="RefSeq" id="WP_312861989.1">
    <property type="nucleotide sequence ID" value="NZ_JACIJD010000011.1"/>
</dbReference>
<evidence type="ECO:0000256" key="1">
    <source>
        <dbReference type="ARBA" id="ARBA00004651"/>
    </source>
</evidence>
<keyword evidence="10" id="KW-1185">Reference proteome</keyword>
<evidence type="ECO:0000256" key="6">
    <source>
        <dbReference type="RuleBase" id="RU366058"/>
    </source>
</evidence>
<dbReference type="GO" id="GO:0005886">
    <property type="term" value="C:plasma membrane"/>
    <property type="evidence" value="ECO:0007669"/>
    <property type="project" value="UniProtKB-SubCell"/>
</dbReference>
<feature type="transmembrane region" description="Helical" evidence="6">
    <location>
        <begin position="188"/>
        <end position="208"/>
    </location>
</feature>
<evidence type="ECO:0000256" key="5">
    <source>
        <dbReference type="ARBA" id="ARBA00023136"/>
    </source>
</evidence>
<comment type="subcellular location">
    <subcellularLocation>
        <location evidence="1 6">Cell membrane</location>
        <topology evidence="1 6">Multi-pass membrane protein</topology>
    </subcellularLocation>
</comment>
<gene>
    <name evidence="9" type="ORF">FHS87_002648</name>
</gene>
<dbReference type="EMBL" id="JACIJD010000011">
    <property type="protein sequence ID" value="MBB5694596.1"/>
    <property type="molecule type" value="Genomic_DNA"/>
</dbReference>
<sequence length="245" mass="25290">MTGASGSGRGPSAPGPDEASSRTRRGLEAAARLVVLAAGLGLAGWVIRTLGLAPGGETGTEWVDRWIRGQGLWGEAVFILAGALAAAAGLPRQAVAFLGGYAFGAAVGVPLSLLAQLLGCATSFGWARLIGRGWAARRLEGSFGQRLRPLHDRLAARPFRATLALRLLPVGNNLLLNLLAGLSGLRLLPFLAGSAVGYLPQTLVFALLGDGVAVDRTAQFALGGVLFLVSIGLGVWLLRREPLAD</sequence>
<feature type="transmembrane region" description="Helical" evidence="6">
    <location>
        <begin position="220"/>
        <end position="238"/>
    </location>
</feature>
<feature type="transmembrane region" description="Helical" evidence="6">
    <location>
        <begin position="163"/>
        <end position="182"/>
    </location>
</feature>
<dbReference type="Proteomes" id="UP000580654">
    <property type="component" value="Unassembled WGS sequence"/>
</dbReference>
<feature type="transmembrane region" description="Helical" evidence="6">
    <location>
        <begin position="72"/>
        <end position="90"/>
    </location>
</feature>
<evidence type="ECO:0000256" key="3">
    <source>
        <dbReference type="ARBA" id="ARBA00022692"/>
    </source>
</evidence>
<keyword evidence="5 6" id="KW-0472">Membrane</keyword>
<feature type="region of interest" description="Disordered" evidence="7">
    <location>
        <begin position="1"/>
        <end position="22"/>
    </location>
</feature>
<reference evidence="9 10" key="1">
    <citation type="submission" date="2020-08" db="EMBL/GenBank/DDBJ databases">
        <title>Genomic Encyclopedia of Type Strains, Phase IV (KMG-IV): sequencing the most valuable type-strain genomes for metagenomic binning, comparative biology and taxonomic classification.</title>
        <authorList>
            <person name="Goeker M."/>
        </authorList>
    </citation>
    <scope>NUCLEOTIDE SEQUENCE [LARGE SCALE GENOMIC DNA]</scope>
    <source>
        <strain evidence="9 10">DSM 25622</strain>
    </source>
</reference>
<keyword evidence="2 6" id="KW-1003">Cell membrane</keyword>
<dbReference type="AlphaFoldDB" id="A0A840Y359"/>
<dbReference type="PANTHER" id="PTHR12677">
    <property type="entry name" value="GOLGI APPARATUS MEMBRANE PROTEIN TVP38-RELATED"/>
    <property type="match status" value="1"/>
</dbReference>
<name>A0A840Y359_9PROT</name>
<protein>
    <recommendedName>
        <fullName evidence="6">TVP38/TMEM64 family membrane protein</fullName>
    </recommendedName>
</protein>
<evidence type="ECO:0000256" key="7">
    <source>
        <dbReference type="SAM" id="MobiDB-lite"/>
    </source>
</evidence>
<evidence type="ECO:0000256" key="4">
    <source>
        <dbReference type="ARBA" id="ARBA00022989"/>
    </source>
</evidence>
<comment type="similarity">
    <text evidence="6">Belongs to the TVP38/TMEM64 family.</text>
</comment>
<organism evidence="9 10">
    <name type="scientific">Muricoccus pecuniae</name>
    <dbReference type="NCBI Taxonomy" id="693023"/>
    <lineage>
        <taxon>Bacteria</taxon>
        <taxon>Pseudomonadati</taxon>
        <taxon>Pseudomonadota</taxon>
        <taxon>Alphaproteobacteria</taxon>
        <taxon>Acetobacterales</taxon>
        <taxon>Roseomonadaceae</taxon>
        <taxon>Muricoccus</taxon>
    </lineage>
</organism>
<evidence type="ECO:0000313" key="10">
    <source>
        <dbReference type="Proteomes" id="UP000580654"/>
    </source>
</evidence>
<comment type="caution">
    <text evidence="9">The sequence shown here is derived from an EMBL/GenBank/DDBJ whole genome shotgun (WGS) entry which is preliminary data.</text>
</comment>
<accession>A0A840Y359</accession>
<evidence type="ECO:0000256" key="2">
    <source>
        <dbReference type="ARBA" id="ARBA00022475"/>
    </source>
</evidence>
<feature type="transmembrane region" description="Helical" evidence="6">
    <location>
        <begin position="102"/>
        <end position="127"/>
    </location>
</feature>
<dbReference type="InterPro" id="IPR015414">
    <property type="entry name" value="TMEM64"/>
</dbReference>
<dbReference type="InterPro" id="IPR032816">
    <property type="entry name" value="VTT_dom"/>
</dbReference>
<feature type="transmembrane region" description="Helical" evidence="6">
    <location>
        <begin position="29"/>
        <end position="51"/>
    </location>
</feature>
<proteinExistence type="inferred from homology"/>
<dbReference type="Pfam" id="PF09335">
    <property type="entry name" value="VTT_dom"/>
    <property type="match status" value="1"/>
</dbReference>
<keyword evidence="3 6" id="KW-0812">Transmembrane</keyword>
<evidence type="ECO:0000259" key="8">
    <source>
        <dbReference type="Pfam" id="PF09335"/>
    </source>
</evidence>
<dbReference type="PANTHER" id="PTHR12677:SF59">
    <property type="entry name" value="GOLGI APPARATUS MEMBRANE PROTEIN TVP38-RELATED"/>
    <property type="match status" value="1"/>
</dbReference>
<keyword evidence="4 6" id="KW-1133">Transmembrane helix</keyword>
<feature type="domain" description="VTT" evidence="8">
    <location>
        <begin position="90"/>
        <end position="210"/>
    </location>
</feature>